<sequence>MVDHDDAVATAHVRLLELAGRVPDDVLADARFRLADGVLPGPVTPVLAPVTAYAFRAATDAGAPPLLDLTGAEVDPPDRAATAAVAGLAGATALWRTWRGPASWDPPGTAPTRVYLLAADVPLGRLPALAATLMRALADAGVTAPQVEAYPPGDDLPGYQRSARGASALLWAAGVRPPVRLARVFDRGGADGPRFDPDHQRLAAPERDRVAAWLAAGEPILATTQTATDIVDPARGAVVPLSFRTDGQWVWTDTVTYYLRRYGLAPDRELLDHIRAREYTAVEVDAVGEHRALATLLARTGRGAS</sequence>
<gene>
    <name evidence="1" type="ORF">PVK37_25275</name>
</gene>
<dbReference type="RefSeq" id="WP_275030304.1">
    <property type="nucleotide sequence ID" value="NZ_CP118615.1"/>
</dbReference>
<dbReference type="Proteomes" id="UP001219605">
    <property type="component" value="Chromosome"/>
</dbReference>
<reference evidence="1 2" key="1">
    <citation type="submission" date="2023-02" db="EMBL/GenBank/DDBJ databases">
        <authorList>
            <person name="Mo P."/>
        </authorList>
    </citation>
    <scope>NUCLEOTIDE SEQUENCE [LARGE SCALE GENOMIC DNA]</scope>
    <source>
        <strain evidence="1 2">HUAS 3</strain>
    </source>
</reference>
<evidence type="ECO:0000313" key="2">
    <source>
        <dbReference type="Proteomes" id="UP001219605"/>
    </source>
</evidence>
<organism evidence="1 2">
    <name type="scientific">Micromonospora cathayae</name>
    <dbReference type="NCBI Taxonomy" id="3028804"/>
    <lineage>
        <taxon>Bacteria</taxon>
        <taxon>Bacillati</taxon>
        <taxon>Actinomycetota</taxon>
        <taxon>Actinomycetes</taxon>
        <taxon>Micromonosporales</taxon>
        <taxon>Micromonosporaceae</taxon>
        <taxon>Micromonospora</taxon>
    </lineage>
</organism>
<protein>
    <submittedName>
        <fullName evidence="1">Uncharacterized protein</fullName>
    </submittedName>
</protein>
<proteinExistence type="predicted"/>
<accession>A0ABY7ZLW9</accession>
<keyword evidence="2" id="KW-1185">Reference proteome</keyword>
<evidence type="ECO:0000313" key="1">
    <source>
        <dbReference type="EMBL" id="WDZ83746.1"/>
    </source>
</evidence>
<dbReference type="EMBL" id="CP118615">
    <property type="protein sequence ID" value="WDZ83746.1"/>
    <property type="molecule type" value="Genomic_DNA"/>
</dbReference>
<name>A0ABY7ZLW9_9ACTN</name>